<reference evidence="1" key="1">
    <citation type="submission" date="2021-05" db="EMBL/GenBank/DDBJ databases">
        <authorList>
            <person name="Stam R."/>
        </authorList>
    </citation>
    <scope>NUCLEOTIDE SEQUENCE</scope>
    <source>
        <strain evidence="1">CS162</strain>
    </source>
</reference>
<accession>A0A8J2N0F4</accession>
<evidence type="ECO:0000313" key="2">
    <source>
        <dbReference type="Proteomes" id="UP000676310"/>
    </source>
</evidence>
<dbReference type="Proteomes" id="UP000676310">
    <property type="component" value="Unassembled WGS sequence"/>
</dbReference>
<organism evidence="1 2">
    <name type="scientific">Alternaria atra</name>
    <dbReference type="NCBI Taxonomy" id="119953"/>
    <lineage>
        <taxon>Eukaryota</taxon>
        <taxon>Fungi</taxon>
        <taxon>Dikarya</taxon>
        <taxon>Ascomycota</taxon>
        <taxon>Pezizomycotina</taxon>
        <taxon>Dothideomycetes</taxon>
        <taxon>Pleosporomycetidae</taxon>
        <taxon>Pleosporales</taxon>
        <taxon>Pleosporineae</taxon>
        <taxon>Pleosporaceae</taxon>
        <taxon>Alternaria</taxon>
        <taxon>Alternaria sect. Ulocladioides</taxon>
    </lineage>
</organism>
<dbReference type="AlphaFoldDB" id="A0A8J2N0F4"/>
<sequence>MEFSKVDTVFKEVLLEQVGDDDTPRLTLKEIAKVDEERKMRVQKEIAAAKVERTNKVEKVKIRNKKRAFKLYAKQELHSYQRVSKVFGEMKYARIFQRFRWMTTLTTFMPCRSVGEDRYWVNGNLWPNRTREMVAQLAPFRSWYKSYNYE</sequence>
<name>A0A8J2N0F4_9PLEO</name>
<protein>
    <submittedName>
        <fullName evidence="1">Uncharacterized protein</fullName>
    </submittedName>
</protein>
<comment type="caution">
    <text evidence="1">The sequence shown here is derived from an EMBL/GenBank/DDBJ whole genome shotgun (WGS) entry which is preliminary data.</text>
</comment>
<dbReference type="RefSeq" id="XP_043169586.1">
    <property type="nucleotide sequence ID" value="XM_043313651.1"/>
</dbReference>
<evidence type="ECO:0000313" key="1">
    <source>
        <dbReference type="EMBL" id="CAG5161447.1"/>
    </source>
</evidence>
<dbReference type="GeneID" id="67017876"/>
<keyword evidence="2" id="KW-1185">Reference proteome</keyword>
<dbReference type="EMBL" id="CAJRGZ010000019">
    <property type="protein sequence ID" value="CAG5161447.1"/>
    <property type="molecule type" value="Genomic_DNA"/>
</dbReference>
<proteinExistence type="predicted"/>
<gene>
    <name evidence="1" type="ORF">ALTATR162_LOCUS6031</name>
</gene>